<name>A0A1H6EPH7_9ACTN</name>
<keyword evidence="3" id="KW-1185">Reference proteome</keyword>
<feature type="region of interest" description="Disordered" evidence="1">
    <location>
        <begin position="50"/>
        <end position="78"/>
    </location>
</feature>
<dbReference type="Proteomes" id="UP000236732">
    <property type="component" value="Unassembled WGS sequence"/>
</dbReference>
<evidence type="ECO:0000313" key="3">
    <source>
        <dbReference type="Proteomes" id="UP000236732"/>
    </source>
</evidence>
<organism evidence="2 3">
    <name type="scientific">Nonomuraea solani</name>
    <dbReference type="NCBI Taxonomy" id="1144553"/>
    <lineage>
        <taxon>Bacteria</taxon>
        <taxon>Bacillati</taxon>
        <taxon>Actinomycetota</taxon>
        <taxon>Actinomycetes</taxon>
        <taxon>Streptosporangiales</taxon>
        <taxon>Streptosporangiaceae</taxon>
        <taxon>Nonomuraea</taxon>
    </lineage>
</organism>
<proteinExistence type="predicted"/>
<dbReference type="EMBL" id="FNVT01000014">
    <property type="protein sequence ID" value="SEG99732.1"/>
    <property type="molecule type" value="Genomic_DNA"/>
</dbReference>
<accession>A0A1H6EPH7</accession>
<reference evidence="2 3" key="1">
    <citation type="submission" date="2016-10" db="EMBL/GenBank/DDBJ databases">
        <authorList>
            <person name="de Groot N.N."/>
        </authorList>
    </citation>
    <scope>NUCLEOTIDE SEQUENCE [LARGE SCALE GENOMIC DNA]</scope>
    <source>
        <strain evidence="2 3">CGMCC 4.7037</strain>
    </source>
</reference>
<evidence type="ECO:0000313" key="2">
    <source>
        <dbReference type="EMBL" id="SEG99732.1"/>
    </source>
</evidence>
<evidence type="ECO:0000256" key="1">
    <source>
        <dbReference type="SAM" id="MobiDB-lite"/>
    </source>
</evidence>
<dbReference type="AlphaFoldDB" id="A0A1H6EPH7"/>
<sequence>MVMNELGVDRAEAGQIAAAVQCQYAPRNLAGCLGALAKSGDLADFQGHVRGRASRQQARLAPDDRRTRPCCPHGEAGGVDLNPRSGRPWCPLCRIGAAADIEPAPTGAGP</sequence>
<protein>
    <submittedName>
        <fullName evidence="2">Uncharacterized protein</fullName>
    </submittedName>
</protein>
<gene>
    <name evidence="2" type="ORF">SAMN05444920_1148</name>
</gene>